<dbReference type="InterPro" id="IPR008271">
    <property type="entry name" value="Ser/Thr_kinase_AS"/>
</dbReference>
<feature type="region of interest" description="Disordered" evidence="6">
    <location>
        <begin position="1"/>
        <end position="87"/>
    </location>
</feature>
<dbReference type="SMART" id="SM00220">
    <property type="entry name" value="S_TKc"/>
    <property type="match status" value="1"/>
</dbReference>
<protein>
    <recommendedName>
        <fullName evidence="7">Protein kinase domain-containing protein</fullName>
    </recommendedName>
</protein>
<evidence type="ECO:0000256" key="1">
    <source>
        <dbReference type="ARBA" id="ARBA00022679"/>
    </source>
</evidence>
<dbReference type="AlphaFoldDB" id="A0AAP0EWW9"/>
<dbReference type="InterPro" id="IPR000719">
    <property type="entry name" value="Prot_kinase_dom"/>
</dbReference>
<dbReference type="Proteomes" id="UP001420932">
    <property type="component" value="Unassembled WGS sequence"/>
</dbReference>
<evidence type="ECO:0000313" key="8">
    <source>
        <dbReference type="EMBL" id="KAK9098208.1"/>
    </source>
</evidence>
<organism evidence="8 9">
    <name type="scientific">Stephania yunnanensis</name>
    <dbReference type="NCBI Taxonomy" id="152371"/>
    <lineage>
        <taxon>Eukaryota</taxon>
        <taxon>Viridiplantae</taxon>
        <taxon>Streptophyta</taxon>
        <taxon>Embryophyta</taxon>
        <taxon>Tracheophyta</taxon>
        <taxon>Spermatophyta</taxon>
        <taxon>Magnoliopsida</taxon>
        <taxon>Ranunculales</taxon>
        <taxon>Menispermaceae</taxon>
        <taxon>Menispermoideae</taxon>
        <taxon>Cissampelideae</taxon>
        <taxon>Stephania</taxon>
    </lineage>
</organism>
<dbReference type="SUPFAM" id="SSF56112">
    <property type="entry name" value="Protein kinase-like (PK-like)"/>
    <property type="match status" value="1"/>
</dbReference>
<proteinExistence type="predicted"/>
<reference evidence="8 9" key="1">
    <citation type="submission" date="2024-01" db="EMBL/GenBank/DDBJ databases">
        <title>Genome assemblies of Stephania.</title>
        <authorList>
            <person name="Yang L."/>
        </authorList>
    </citation>
    <scope>NUCLEOTIDE SEQUENCE [LARGE SCALE GENOMIC DNA]</scope>
    <source>
        <strain evidence="8">YNDBR</strain>
        <tissue evidence="8">Leaf</tissue>
    </source>
</reference>
<dbReference type="PANTHER" id="PTHR46821:SF4">
    <property type="entry name" value="OS08G0275200 PROTEIN"/>
    <property type="match status" value="1"/>
</dbReference>
<comment type="caution">
    <text evidence="8">The sequence shown here is derived from an EMBL/GenBank/DDBJ whole genome shotgun (WGS) entry which is preliminary data.</text>
</comment>
<evidence type="ECO:0000256" key="2">
    <source>
        <dbReference type="ARBA" id="ARBA00022741"/>
    </source>
</evidence>
<evidence type="ECO:0000256" key="3">
    <source>
        <dbReference type="ARBA" id="ARBA00022777"/>
    </source>
</evidence>
<dbReference type="Pfam" id="PF00069">
    <property type="entry name" value="Pkinase"/>
    <property type="match status" value="2"/>
</dbReference>
<feature type="binding site" evidence="5">
    <location>
        <position position="136"/>
    </location>
    <ligand>
        <name>ATP</name>
        <dbReference type="ChEBI" id="CHEBI:30616"/>
    </ligand>
</feature>
<dbReference type="InterPro" id="IPR017441">
    <property type="entry name" value="Protein_kinase_ATP_BS"/>
</dbReference>
<feature type="compositionally biased region" description="Low complexity" evidence="6">
    <location>
        <begin position="22"/>
        <end position="44"/>
    </location>
</feature>
<gene>
    <name evidence="8" type="ORF">Syun_025253</name>
</gene>
<evidence type="ECO:0000256" key="4">
    <source>
        <dbReference type="ARBA" id="ARBA00022840"/>
    </source>
</evidence>
<dbReference type="PROSITE" id="PS00107">
    <property type="entry name" value="PROTEIN_KINASE_ATP"/>
    <property type="match status" value="1"/>
</dbReference>
<evidence type="ECO:0000256" key="5">
    <source>
        <dbReference type="PROSITE-ProRule" id="PRU10141"/>
    </source>
</evidence>
<dbReference type="PANTHER" id="PTHR46821">
    <property type="entry name" value="OS07G0586332 PROTEIN"/>
    <property type="match status" value="1"/>
</dbReference>
<dbReference type="PROSITE" id="PS00108">
    <property type="entry name" value="PROTEIN_KINASE_ST"/>
    <property type="match status" value="1"/>
</dbReference>
<evidence type="ECO:0000313" key="9">
    <source>
        <dbReference type="Proteomes" id="UP001420932"/>
    </source>
</evidence>
<dbReference type="InterPro" id="IPR044576">
    <property type="entry name" value="At4g25390-like"/>
</dbReference>
<name>A0AAP0EWW9_9MAGN</name>
<feature type="compositionally biased region" description="Pro residues" evidence="6">
    <location>
        <begin position="45"/>
        <end position="87"/>
    </location>
</feature>
<keyword evidence="4 5" id="KW-0067">ATP-binding</keyword>
<keyword evidence="9" id="KW-1185">Reference proteome</keyword>
<keyword evidence="1" id="KW-0808">Transferase</keyword>
<dbReference type="GO" id="GO:0004672">
    <property type="term" value="F:protein kinase activity"/>
    <property type="evidence" value="ECO:0007669"/>
    <property type="project" value="InterPro"/>
</dbReference>
<dbReference type="InterPro" id="IPR011009">
    <property type="entry name" value="Kinase-like_dom_sf"/>
</dbReference>
<sequence>MPITTSNKPPPITNSPPKHAFQSLLPSTHSTSTTNTSTTSTPQQHPLPHPHPLTLTLPPPHPPSPLPLPLLPLPLPPQPLPHPPPHPLPPKLHQFSFRDLHSATNSFSPSNSLGRGATASVFRAILRDGKSVAVKKLHNHLSLSSPPSSTTCTIFNREFQNELQILGAIPSSPFVVSLLGFCVEKKKGFLVYEYMPNRSLQEMLFGENNNNDKVLSWENRFQIVFDVVMALEFLHVECDPPVIHGDIKPSNVLLGTDYRAKISDFGLSRFKSEGDFGVDLFSQELGRSQDLSGKLKSQPEVSDFAFHASCSSASMGKKKGLNSTTLDHFSFNGFVNGGCDSKCLNYKGKEVYGCDGDEEAYSVDHSRELNGNVLSPAVGGDHDLSASGQQWGKDWWWRQDGSGELCSKDYVMEWIGSQICPSRNPDWDDDEENKSSSPVVKPVYDVDHHHHDRDNLENRNEALPVEGIGIKFAKKLKLLKRCEGKSAAAATTAKKKKKHRKMQDWWKEEHLEEISKKGSKLRRLEAQWKKGFKIPHFGRKFRFQNGGNANCRDQSKASSDHNMEFSFRKGWRKKKTAAANSTSSDMWSRDLSSTTSMRGTVCYVAPEYGGCGYLMEKADIYSLGVLILVIVSGRRPLHVLSSSMKLEKANLISWCRQLAQAGNVLEIVDEKLKNRYNKEQASLCINLALLCLQKMPELRPDISDIVKILKGEIDLPALPIEFSPSPPSKLLSRSTRKKLKVEG</sequence>
<dbReference type="FunFam" id="1.10.510.10:FF:000780">
    <property type="entry name" value="Receptor-like serine/threonine-protein kinase At4g25390"/>
    <property type="match status" value="1"/>
</dbReference>
<dbReference type="PROSITE" id="PS50011">
    <property type="entry name" value="PROTEIN_KINASE_DOM"/>
    <property type="match status" value="1"/>
</dbReference>
<keyword evidence="3" id="KW-0418">Kinase</keyword>
<dbReference type="EMBL" id="JBBNAF010000011">
    <property type="protein sequence ID" value="KAK9098208.1"/>
    <property type="molecule type" value="Genomic_DNA"/>
</dbReference>
<feature type="domain" description="Protein kinase" evidence="7">
    <location>
        <begin position="107"/>
        <end position="718"/>
    </location>
</feature>
<evidence type="ECO:0000259" key="7">
    <source>
        <dbReference type="PROSITE" id="PS50011"/>
    </source>
</evidence>
<keyword evidence="2 5" id="KW-0547">Nucleotide-binding</keyword>
<dbReference type="Gene3D" id="1.10.510.10">
    <property type="entry name" value="Transferase(Phosphotransferase) domain 1"/>
    <property type="match status" value="2"/>
</dbReference>
<dbReference type="GO" id="GO:0005524">
    <property type="term" value="F:ATP binding"/>
    <property type="evidence" value="ECO:0007669"/>
    <property type="project" value="UniProtKB-UniRule"/>
</dbReference>
<accession>A0AAP0EWW9</accession>
<dbReference type="Gene3D" id="3.30.200.20">
    <property type="entry name" value="Phosphorylase Kinase, domain 1"/>
    <property type="match status" value="1"/>
</dbReference>
<evidence type="ECO:0000256" key="6">
    <source>
        <dbReference type="SAM" id="MobiDB-lite"/>
    </source>
</evidence>